<gene>
    <name evidence="1" type="ORF">JFN94_06530</name>
</gene>
<evidence type="ECO:0000313" key="2">
    <source>
        <dbReference type="Proteomes" id="UP000596205"/>
    </source>
</evidence>
<reference evidence="1 2" key="1">
    <citation type="submission" date="2020-12" db="EMBL/GenBank/DDBJ databases">
        <title>Complete genome sequence of Burkholderia anthina BJQ0011.</title>
        <authorList>
            <person name="Xu Y."/>
        </authorList>
    </citation>
    <scope>NUCLEOTIDE SEQUENCE [LARGE SCALE GENOMIC DNA]</scope>
    <source>
        <strain evidence="1 2">BJQ0011</strain>
    </source>
</reference>
<protein>
    <submittedName>
        <fullName evidence="1">Uncharacterized protein</fullName>
    </submittedName>
</protein>
<organism evidence="1 2">
    <name type="scientific">Burkholderia anthina</name>
    <dbReference type="NCBI Taxonomy" id="179879"/>
    <lineage>
        <taxon>Bacteria</taxon>
        <taxon>Pseudomonadati</taxon>
        <taxon>Pseudomonadota</taxon>
        <taxon>Betaproteobacteria</taxon>
        <taxon>Burkholderiales</taxon>
        <taxon>Burkholderiaceae</taxon>
        <taxon>Burkholderia</taxon>
        <taxon>Burkholderia cepacia complex</taxon>
    </lineage>
</organism>
<proteinExistence type="predicted"/>
<dbReference type="EMBL" id="CP066769">
    <property type="protein sequence ID" value="QQK03812.1"/>
    <property type="molecule type" value="Genomic_DNA"/>
</dbReference>
<evidence type="ECO:0000313" key="1">
    <source>
        <dbReference type="EMBL" id="QQK03812.1"/>
    </source>
</evidence>
<name>A0A7T7AIN4_9BURK</name>
<sequence length="62" mass="7067">MKQVRARVLPDDAAELLQRAAQTPRSMSCRPYSPECARARAVDSAVEQVKEQYPHYFRSETA</sequence>
<dbReference type="Proteomes" id="UP000596205">
    <property type="component" value="Chromosome 1"/>
</dbReference>
<accession>A0A7T7AIN4</accession>
<dbReference type="AlphaFoldDB" id="A0A7T7AIN4"/>
<dbReference type="RefSeq" id="WP_199568661.1">
    <property type="nucleotide sequence ID" value="NZ_CP066769.1"/>
</dbReference>
<dbReference type="KEGG" id="bann:JFN94_06530"/>